<dbReference type="SUPFAM" id="SSF69572">
    <property type="entry name" value="Activating enzymes of the ubiquitin-like proteins"/>
    <property type="match status" value="1"/>
</dbReference>
<dbReference type="InterPro" id="IPR035985">
    <property type="entry name" value="Ubiquitin-activating_enz"/>
</dbReference>
<comment type="similarity">
    <text evidence="3">Belongs to the ubiquitin-activating E1 family.</text>
</comment>
<evidence type="ECO:0000256" key="1">
    <source>
        <dbReference type="ARBA" id="ARBA00004123"/>
    </source>
</evidence>
<dbReference type="PANTHER" id="PTHR10953:SF162">
    <property type="entry name" value="SUMO-ACTIVATING ENZYME SUBUNIT 1"/>
    <property type="match status" value="1"/>
</dbReference>
<evidence type="ECO:0000313" key="8">
    <source>
        <dbReference type="EMBL" id="KJE95222.1"/>
    </source>
</evidence>
<dbReference type="PRINTS" id="PR01849">
    <property type="entry name" value="UBIQUITINACT"/>
</dbReference>
<dbReference type="FunCoup" id="A0A0D2VUZ0">
    <property type="interactions" value="773"/>
</dbReference>
<dbReference type="STRING" id="595528.A0A0D2VUZ0"/>
<dbReference type="GO" id="GO:0019948">
    <property type="term" value="F:SUMO activating enzyme activity"/>
    <property type="evidence" value="ECO:0007669"/>
    <property type="project" value="TreeGrafter"/>
</dbReference>
<dbReference type="InParanoid" id="A0A0D2VUZ0"/>
<reference evidence="9" key="1">
    <citation type="submission" date="2011-02" db="EMBL/GenBank/DDBJ databases">
        <title>The Genome Sequence of Capsaspora owczarzaki ATCC 30864.</title>
        <authorList>
            <person name="Russ C."/>
            <person name="Cuomo C."/>
            <person name="Burger G."/>
            <person name="Gray M.W."/>
            <person name="Holland P.W.H."/>
            <person name="King N."/>
            <person name="Lang F.B.F."/>
            <person name="Roger A.J."/>
            <person name="Ruiz-Trillo I."/>
            <person name="Young S.K."/>
            <person name="Zeng Q."/>
            <person name="Gargeya S."/>
            <person name="Alvarado L."/>
            <person name="Berlin A."/>
            <person name="Chapman S.B."/>
            <person name="Chen Z."/>
            <person name="Freedman E."/>
            <person name="Gellesch M."/>
            <person name="Goldberg J."/>
            <person name="Griggs A."/>
            <person name="Gujja S."/>
            <person name="Heilman E."/>
            <person name="Heiman D."/>
            <person name="Howarth C."/>
            <person name="Mehta T."/>
            <person name="Neiman D."/>
            <person name="Pearson M."/>
            <person name="Roberts A."/>
            <person name="Saif S."/>
            <person name="Shea T."/>
            <person name="Shenoy N."/>
            <person name="Sisk P."/>
            <person name="Stolte C."/>
            <person name="Sykes S."/>
            <person name="White J."/>
            <person name="Yandava C."/>
            <person name="Haas B."/>
            <person name="Nusbaum C."/>
            <person name="Birren B."/>
        </authorList>
    </citation>
    <scope>NUCLEOTIDE SEQUENCE</scope>
    <source>
        <strain evidence="9">ATCC 30864</strain>
    </source>
</reference>
<evidence type="ECO:0000256" key="4">
    <source>
        <dbReference type="ARBA" id="ARBA00022786"/>
    </source>
</evidence>
<evidence type="ECO:0000256" key="6">
    <source>
        <dbReference type="ARBA" id="ARBA00044354"/>
    </source>
</evidence>
<dbReference type="InterPro" id="IPR000011">
    <property type="entry name" value="UBQ/SUMO-activ_enz_E1-like"/>
</dbReference>
<dbReference type="PANTHER" id="PTHR10953">
    <property type="entry name" value="UBIQUITIN-ACTIVATING ENZYME E1"/>
    <property type="match status" value="1"/>
</dbReference>
<name>A0A0D2VUZ0_CAPO3</name>
<evidence type="ECO:0000256" key="5">
    <source>
        <dbReference type="ARBA" id="ARBA00023242"/>
    </source>
</evidence>
<keyword evidence="5" id="KW-0539">Nucleus</keyword>
<evidence type="ECO:0000256" key="3">
    <source>
        <dbReference type="ARBA" id="ARBA00005673"/>
    </source>
</evidence>
<proteinExistence type="inferred from homology"/>
<feature type="domain" description="THIF-type NAD/FAD binding fold" evidence="7">
    <location>
        <begin position="13"/>
        <end position="325"/>
    </location>
</feature>
<dbReference type="OrthoDB" id="412647at2759"/>
<dbReference type="AlphaFoldDB" id="A0A0D2VUZ0"/>
<dbReference type="Pfam" id="PF00899">
    <property type="entry name" value="ThiF"/>
    <property type="match status" value="1"/>
</dbReference>
<evidence type="ECO:0000259" key="7">
    <source>
        <dbReference type="Pfam" id="PF00899"/>
    </source>
</evidence>
<dbReference type="GO" id="GO:0031510">
    <property type="term" value="C:SUMO activating enzyme complex"/>
    <property type="evidence" value="ECO:0007669"/>
    <property type="project" value="TreeGrafter"/>
</dbReference>
<comment type="pathway">
    <text evidence="2">Protein modification; protein sumoylation.</text>
</comment>
<comment type="subcellular location">
    <subcellularLocation>
        <location evidence="1">Nucleus</location>
    </subcellularLocation>
</comment>
<dbReference type="PhylomeDB" id="A0A0D2VUZ0"/>
<dbReference type="EMBL" id="KE346368">
    <property type="protein sequence ID" value="KJE95222.1"/>
    <property type="molecule type" value="Genomic_DNA"/>
</dbReference>
<dbReference type="GO" id="GO:0005737">
    <property type="term" value="C:cytoplasm"/>
    <property type="evidence" value="ECO:0007669"/>
    <property type="project" value="TreeGrafter"/>
</dbReference>
<dbReference type="Gene3D" id="3.40.50.720">
    <property type="entry name" value="NAD(P)-binding Rossmann-like Domain"/>
    <property type="match status" value="1"/>
</dbReference>
<gene>
    <name evidence="8" type="ORF">CAOG_005697</name>
</gene>
<organism evidence="8 9">
    <name type="scientific">Capsaspora owczarzaki (strain ATCC 30864)</name>
    <dbReference type="NCBI Taxonomy" id="595528"/>
    <lineage>
        <taxon>Eukaryota</taxon>
        <taxon>Filasterea</taxon>
        <taxon>Capsaspora</taxon>
    </lineage>
</organism>
<sequence length="334" mass="36042">MAVAFTDDEAQLYDRQIRLWGLDAQKRMRSARVLLAGLTGLGVEVAKNIVLAGIKSITLLDGAVTTDADLTAQFYLGVESLGLNVSHSPKTRRQKRLLVHNAFMVAVVVDEENLESKQDSFFSQFDIVCLVGAPLNTMISVNDACRKYCVKFIAGSVYGLSGFLFQDLLEHDYVEDVVRAPGEPPQVGKHETAQQALDAANETTASQFHSSFTPLSAALSVAWSDAIAAKRIKPAPKLWFALLALWQTQRQNIELQATSDLLASAGIPSSVLPLDYLSAFFQSIGPEMSPVSAIVGGVYAQEVLKAVSGKDAPLNNVFLFDGTDGAGYATRVSL</sequence>
<protein>
    <recommendedName>
        <fullName evidence="6">Ubiquitin-like 1-activating enzyme E1A</fullName>
    </recommendedName>
</protein>
<keyword evidence="9" id="KW-1185">Reference proteome</keyword>
<evidence type="ECO:0000313" key="9">
    <source>
        <dbReference type="Proteomes" id="UP000008743"/>
    </source>
</evidence>
<dbReference type="GO" id="GO:0016925">
    <property type="term" value="P:protein sumoylation"/>
    <property type="evidence" value="ECO:0007669"/>
    <property type="project" value="TreeGrafter"/>
</dbReference>
<dbReference type="InterPro" id="IPR045886">
    <property type="entry name" value="ThiF/MoeB/HesA"/>
</dbReference>
<accession>A0A0D2VUZ0</accession>
<dbReference type="Proteomes" id="UP000008743">
    <property type="component" value="Unassembled WGS sequence"/>
</dbReference>
<dbReference type="eggNOG" id="KOG2014">
    <property type="taxonomic scope" value="Eukaryota"/>
</dbReference>
<evidence type="ECO:0000256" key="2">
    <source>
        <dbReference type="ARBA" id="ARBA00004718"/>
    </source>
</evidence>
<dbReference type="InterPro" id="IPR000594">
    <property type="entry name" value="ThiF_NAD_FAD-bd"/>
</dbReference>
<keyword evidence="4" id="KW-0833">Ubl conjugation pathway</keyword>